<keyword evidence="2" id="KW-1185">Reference proteome</keyword>
<gene>
    <name evidence="1" type="ORF">DKZ56_14220</name>
</gene>
<dbReference type="KEGG" id="uth:DKZ56_14220"/>
<organism evidence="1 2">
    <name type="scientific">Ureibacillus thermophilus</name>
    <dbReference type="NCBI Taxonomy" id="367743"/>
    <lineage>
        <taxon>Bacteria</taxon>
        <taxon>Bacillati</taxon>
        <taxon>Bacillota</taxon>
        <taxon>Bacilli</taxon>
        <taxon>Bacillales</taxon>
        <taxon>Caryophanaceae</taxon>
        <taxon>Ureibacillus</taxon>
    </lineage>
</organism>
<dbReference type="AlphaFoldDB" id="A0A4P6UWE4"/>
<name>A0A4P6UWE4_9BACL</name>
<dbReference type="InterPro" id="IPR002514">
    <property type="entry name" value="Transposase_8"/>
</dbReference>
<evidence type="ECO:0000313" key="2">
    <source>
        <dbReference type="Proteomes" id="UP000291151"/>
    </source>
</evidence>
<dbReference type="EMBL" id="CP036528">
    <property type="protein sequence ID" value="QBK26895.1"/>
    <property type="molecule type" value="Genomic_DNA"/>
</dbReference>
<accession>A0A4P6UWE4</accession>
<proteinExistence type="predicted"/>
<evidence type="ECO:0000313" key="1">
    <source>
        <dbReference type="EMBL" id="QBK26895.1"/>
    </source>
</evidence>
<dbReference type="Pfam" id="PF01527">
    <property type="entry name" value="HTH_Tnp_1"/>
    <property type="match status" value="1"/>
</dbReference>
<dbReference type="GO" id="GO:0004803">
    <property type="term" value="F:transposase activity"/>
    <property type="evidence" value="ECO:0007669"/>
    <property type="project" value="InterPro"/>
</dbReference>
<dbReference type="GO" id="GO:0003677">
    <property type="term" value="F:DNA binding"/>
    <property type="evidence" value="ECO:0007669"/>
    <property type="project" value="InterPro"/>
</dbReference>
<protein>
    <submittedName>
        <fullName evidence="1">Transposase</fullName>
    </submittedName>
</protein>
<dbReference type="Proteomes" id="UP000291151">
    <property type="component" value="Chromosome"/>
</dbReference>
<sequence>MGKRFDKEFKLHAVKLVVEEGNTIAATAR</sequence>
<reference evidence="1 2" key="1">
    <citation type="submission" date="2019-02" db="EMBL/GenBank/DDBJ databases">
        <title>Ureibacillus thermophilus.</title>
        <authorList>
            <person name="Sunny J.S."/>
            <person name="Natarajan A."/>
            <person name="Saleena L.M."/>
        </authorList>
    </citation>
    <scope>NUCLEOTIDE SEQUENCE [LARGE SCALE GENOMIC DNA]</scope>
    <source>
        <strain evidence="1 2">LM102</strain>
    </source>
</reference>
<dbReference type="GO" id="GO:0006313">
    <property type="term" value="P:DNA transposition"/>
    <property type="evidence" value="ECO:0007669"/>
    <property type="project" value="InterPro"/>
</dbReference>
<dbReference type="RefSeq" id="WP_141603388.1">
    <property type="nucleotide sequence ID" value="NZ_CP036528.1"/>
</dbReference>